<name>A0A1I5WV78_9FIRM</name>
<gene>
    <name evidence="1" type="ORF">SAMN05444406_11950</name>
</gene>
<dbReference type="AlphaFoldDB" id="A0A1I5WV78"/>
<accession>A0A1I5WV78</accession>
<reference evidence="1 2" key="1">
    <citation type="submission" date="2016-10" db="EMBL/GenBank/DDBJ databases">
        <authorList>
            <person name="de Groot N.N."/>
        </authorList>
    </citation>
    <scope>NUCLEOTIDE SEQUENCE [LARGE SCALE GENOMIC DNA]</scope>
    <source>
        <strain evidence="1 2">DSM 20678</strain>
    </source>
</reference>
<dbReference type="RefSeq" id="WP_143094078.1">
    <property type="nucleotide sequence ID" value="NZ_FOXR01000019.1"/>
</dbReference>
<dbReference type="EMBL" id="FOXR01000019">
    <property type="protein sequence ID" value="SFQ23604.1"/>
    <property type="molecule type" value="Genomic_DNA"/>
</dbReference>
<protein>
    <submittedName>
        <fullName evidence="1">Uncharacterized protein</fullName>
    </submittedName>
</protein>
<evidence type="ECO:0000313" key="2">
    <source>
        <dbReference type="Proteomes" id="UP000198577"/>
    </source>
</evidence>
<organism evidence="1 2">
    <name type="scientific">Caldicoprobacter faecalis</name>
    <dbReference type="NCBI Taxonomy" id="937334"/>
    <lineage>
        <taxon>Bacteria</taxon>
        <taxon>Bacillati</taxon>
        <taxon>Bacillota</taxon>
        <taxon>Clostridia</taxon>
        <taxon>Caldicoprobacterales</taxon>
        <taxon>Caldicoprobacteraceae</taxon>
        <taxon>Caldicoprobacter</taxon>
    </lineage>
</organism>
<dbReference type="Proteomes" id="UP000198577">
    <property type="component" value="Unassembled WGS sequence"/>
</dbReference>
<evidence type="ECO:0000313" key="1">
    <source>
        <dbReference type="EMBL" id="SFQ23604.1"/>
    </source>
</evidence>
<proteinExistence type="predicted"/>
<keyword evidence="2" id="KW-1185">Reference proteome</keyword>
<sequence>MHKIRILQAGNGNWELVEELDISWIDEICCACYIDRSAPGSPYLVFKIPTDLALKIENYMLDNYYSLKGFFSLVPPKVVIPYERISRMSIKSLDNTYMGNYESNSNRDVIETFVKLYNQSLLIKNKYLFNVTT</sequence>